<dbReference type="Gene3D" id="3.30.559.10">
    <property type="entry name" value="Chloramphenicol acetyltransferase-like domain"/>
    <property type="match status" value="1"/>
</dbReference>
<dbReference type="eggNOG" id="COG1020">
    <property type="taxonomic scope" value="Bacteria"/>
</dbReference>
<name>F4C6B2_SPHS2</name>
<dbReference type="HOGENOM" id="CLU_048554_1_0_10"/>
<proteinExistence type="predicted"/>
<evidence type="ECO:0000259" key="1">
    <source>
        <dbReference type="Pfam" id="PF00668"/>
    </source>
</evidence>
<accession>F4C6B2</accession>
<dbReference type="InterPro" id="IPR001242">
    <property type="entry name" value="Condensation_dom"/>
</dbReference>
<evidence type="ECO:0000313" key="2">
    <source>
        <dbReference type="EMBL" id="ADZ81335.1"/>
    </source>
</evidence>
<dbReference type="Gene3D" id="3.30.559.30">
    <property type="entry name" value="Nonribosomal peptide synthetase, condensation domain"/>
    <property type="match status" value="1"/>
</dbReference>
<dbReference type="Pfam" id="PF00668">
    <property type="entry name" value="Condensation"/>
    <property type="match status" value="1"/>
</dbReference>
<dbReference type="AlphaFoldDB" id="F4C6B2"/>
<reference evidence="2" key="1">
    <citation type="submission" date="2011-03" db="EMBL/GenBank/DDBJ databases">
        <title>Complete sequence of Sphingobacterium sp. 21.</title>
        <authorList>
            <consortium name="US DOE Joint Genome Institute"/>
            <person name="Lucas S."/>
            <person name="Copeland A."/>
            <person name="Lapidus A."/>
            <person name="Cheng J.-F."/>
            <person name="Goodwin L."/>
            <person name="Pitluck S."/>
            <person name="Davenport K."/>
            <person name="Detter J.C."/>
            <person name="Han C."/>
            <person name="Tapia R."/>
            <person name="Land M."/>
            <person name="Hauser L."/>
            <person name="Kyrpides N."/>
            <person name="Ivanova N."/>
            <person name="Ovchinnikova G."/>
            <person name="Pagani I."/>
            <person name="Siebers A.K."/>
            <person name="Allgaier M."/>
            <person name="Thelen M.P."/>
            <person name="Hugenholtz P."/>
            <person name="Woyke T."/>
        </authorList>
    </citation>
    <scope>NUCLEOTIDE SEQUENCE</scope>
    <source>
        <strain evidence="2">21</strain>
    </source>
</reference>
<dbReference type="STRING" id="743722.Sph21_4828"/>
<dbReference type="PANTHER" id="PTHR28037">
    <property type="entry name" value="ALCOHOL O-ACETYLTRANSFERASE 1-RELATED"/>
    <property type="match status" value="1"/>
</dbReference>
<feature type="domain" description="Condensation" evidence="1">
    <location>
        <begin position="30"/>
        <end position="148"/>
    </location>
</feature>
<protein>
    <submittedName>
        <fullName evidence="2">Condensation domain protein</fullName>
    </submittedName>
</protein>
<sequence length="403" mass="45281">MTNQQNRTLGAFEKTFWLLDQIDSKDFALAAEIEGVVPIEAWRQAIIKVQERHPNLSVRIVMDGFSRPILETVEGAEIPFRVVYAHDDYRWTQEVERELSIRFDTEQAPLIRVVLVQKPGSTVLIIVAHHAIADGTAVSYLVRDILQAATGKVLSPMEPQKSNDETLGFPEALPKDTAEPAPVLSGESKTFEPKISTIRFPEELTQKIISRARYEETTVHGALCAAVLIASRAMRDEWADRKIEMITPICSRKALNLDDNFGLNITTHPVYFEAEQHLPFWELARLAKEGLAGTDTAEHVRNYLAYFRQLTFDMPSLNQMLDVLKEAFNHEIMVTNIGRLKYSTDYGDLQLKALYGPMVRSGKGMEQTIGANCTNGFLCLTNTSDNPIEGLLEKMRDILAAAC</sequence>
<dbReference type="PATRIC" id="fig|743722.3.peg.5123"/>
<dbReference type="InterPro" id="IPR023213">
    <property type="entry name" value="CAT-like_dom_sf"/>
</dbReference>
<gene>
    <name evidence="2" type="ordered locus">Sph21_4828</name>
</gene>
<dbReference type="OrthoDB" id="863140at2"/>
<dbReference type="InterPro" id="IPR052058">
    <property type="entry name" value="Alcohol_O-acetyltransferase"/>
</dbReference>
<dbReference type="SUPFAM" id="SSF52777">
    <property type="entry name" value="CoA-dependent acyltransferases"/>
    <property type="match status" value="2"/>
</dbReference>
<dbReference type="GO" id="GO:0003824">
    <property type="term" value="F:catalytic activity"/>
    <property type="evidence" value="ECO:0007669"/>
    <property type="project" value="InterPro"/>
</dbReference>
<organism evidence="2">
    <name type="scientific">Sphingobacterium sp. (strain 21)</name>
    <dbReference type="NCBI Taxonomy" id="743722"/>
    <lineage>
        <taxon>Bacteria</taxon>
        <taxon>Pseudomonadati</taxon>
        <taxon>Bacteroidota</taxon>
        <taxon>Sphingobacteriia</taxon>
        <taxon>Sphingobacteriales</taxon>
        <taxon>Sphingobacteriaceae</taxon>
        <taxon>Sphingobacterium</taxon>
    </lineage>
</organism>
<dbReference type="KEGG" id="shg:Sph21_4828"/>
<dbReference type="EMBL" id="CP002584">
    <property type="protein sequence ID" value="ADZ81335.1"/>
    <property type="molecule type" value="Genomic_DNA"/>
</dbReference>
<dbReference type="PANTHER" id="PTHR28037:SF1">
    <property type="entry name" value="ALCOHOL O-ACETYLTRANSFERASE 1-RELATED"/>
    <property type="match status" value="1"/>
</dbReference>